<feature type="domain" description="Histidine kinase" evidence="16">
    <location>
        <begin position="333"/>
        <end position="529"/>
    </location>
</feature>
<dbReference type="SUPFAM" id="SSF55890">
    <property type="entry name" value="Sporulation response regulatory protein Spo0B"/>
    <property type="match status" value="1"/>
</dbReference>
<evidence type="ECO:0000256" key="4">
    <source>
        <dbReference type="ARBA" id="ARBA00012438"/>
    </source>
</evidence>
<evidence type="ECO:0000256" key="5">
    <source>
        <dbReference type="ARBA" id="ARBA00022475"/>
    </source>
</evidence>
<dbReference type="Proteomes" id="UP000838748">
    <property type="component" value="Unassembled WGS sequence"/>
</dbReference>
<dbReference type="PROSITE" id="PS50109">
    <property type="entry name" value="HIS_KIN"/>
    <property type="match status" value="1"/>
</dbReference>
<reference evidence="17" key="1">
    <citation type="submission" date="2021-11" db="EMBL/GenBank/DDBJ databases">
        <authorList>
            <person name="Rodrigo-Torres L."/>
            <person name="Arahal R. D."/>
            <person name="Lucena T."/>
        </authorList>
    </citation>
    <scope>NUCLEOTIDE SEQUENCE</scope>
    <source>
        <strain evidence="17">CECT 7928</strain>
    </source>
</reference>
<keyword evidence="13" id="KW-0902">Two-component regulatory system</keyword>
<dbReference type="RefSeq" id="WP_237359712.1">
    <property type="nucleotide sequence ID" value="NZ_CAKLDM010000001.1"/>
</dbReference>
<dbReference type="Pfam" id="PF02518">
    <property type="entry name" value="HATPase_c"/>
    <property type="match status" value="1"/>
</dbReference>
<keyword evidence="10 17" id="KW-0418">Kinase</keyword>
<keyword evidence="7 17" id="KW-0808">Transferase</keyword>
<name>A0ABM8ZZ19_9VIBR</name>
<dbReference type="PANTHER" id="PTHR44936:SF9">
    <property type="entry name" value="SENSOR PROTEIN CREC"/>
    <property type="match status" value="1"/>
</dbReference>
<dbReference type="PANTHER" id="PTHR44936">
    <property type="entry name" value="SENSOR PROTEIN CREC"/>
    <property type="match status" value="1"/>
</dbReference>
<keyword evidence="5" id="KW-1003">Cell membrane</keyword>
<keyword evidence="12 15" id="KW-1133">Transmembrane helix</keyword>
<evidence type="ECO:0000256" key="8">
    <source>
        <dbReference type="ARBA" id="ARBA00022692"/>
    </source>
</evidence>
<evidence type="ECO:0000313" key="18">
    <source>
        <dbReference type="Proteomes" id="UP000838748"/>
    </source>
</evidence>
<dbReference type="InterPro" id="IPR003594">
    <property type="entry name" value="HATPase_dom"/>
</dbReference>
<comment type="catalytic activity">
    <reaction evidence="1">
        <text>ATP + protein L-histidine = ADP + protein N-phospho-L-histidine.</text>
        <dbReference type="EC" id="2.7.13.3"/>
    </reaction>
</comment>
<sequence length="534" mass="60014">MKIKNYLAITTAATSFAIIVAVTAAIFFLMQTSYQDGIKQKGMELAKVIALDPIVIGALEDRSTNSQPELQQYIEHLREQTNASYIVITDKAAIRLSHPDNQKIGHHFVGEDIYTALNNGVEYSTISKGSMGKAIRNFAPIIYQGKVIGVVCIGYLLEKTSTVFMQQFGTIGLLIGGVFILCVTMMIILLFKLKRTFLDFEPEFVVRKFREHELVFDSIQDAILAVDSEMNITTINDNAIKLLSNGQLGKYDCIRQPLSQFSTQLSHFVLHNLDSFQQQDFTIGTIDIRANLYPIRSSKKLTGHALVLLTQFKQNELQKELLYMKNYAHILRSKTHEYSNKLNVISGMLQMDKSAEAIEFIQQETDCYQSVIRDIVTSLSDSVVAGLILAKFNKALDMNVRFNIDKDSCLESYAKAASEKLVTIVGNLLDNALLAAWQNREQSEPELNVYLSDRGSQIVIEVEDSGVGVSPELADSILDFGVTSKMNDEQNGVGLYLVKQWVDYFKGSVEWDRSDHNTTIFSIYLDKNSVESYE</sequence>
<evidence type="ECO:0000256" key="13">
    <source>
        <dbReference type="ARBA" id="ARBA00023012"/>
    </source>
</evidence>
<dbReference type="SUPFAM" id="SSF55874">
    <property type="entry name" value="ATPase domain of HSP90 chaperone/DNA topoisomerase II/histidine kinase"/>
    <property type="match status" value="1"/>
</dbReference>
<accession>A0ABM8ZZ19</accession>
<dbReference type="SUPFAM" id="SSF103190">
    <property type="entry name" value="Sensory domain-like"/>
    <property type="match status" value="1"/>
</dbReference>
<evidence type="ECO:0000256" key="9">
    <source>
        <dbReference type="ARBA" id="ARBA00022741"/>
    </source>
</evidence>
<proteinExistence type="predicted"/>
<dbReference type="Gene3D" id="1.10.287.130">
    <property type="match status" value="1"/>
</dbReference>
<evidence type="ECO:0000259" key="16">
    <source>
        <dbReference type="PROSITE" id="PS50109"/>
    </source>
</evidence>
<keyword evidence="8 15" id="KW-0812">Transmembrane</keyword>
<gene>
    <name evidence="17" type="primary">dpiB_1</name>
    <name evidence="17" type="ORF">VMF7928_00289</name>
</gene>
<feature type="transmembrane region" description="Helical" evidence="15">
    <location>
        <begin position="169"/>
        <end position="191"/>
    </location>
</feature>
<keyword evidence="11" id="KW-0067">ATP-binding</keyword>
<evidence type="ECO:0000256" key="14">
    <source>
        <dbReference type="ARBA" id="ARBA00023136"/>
    </source>
</evidence>
<keyword evidence="9" id="KW-0547">Nucleotide-binding</keyword>
<organism evidence="17 18">
    <name type="scientific">Vibrio marisflavi CECT 7928</name>
    <dbReference type="NCBI Taxonomy" id="634439"/>
    <lineage>
        <taxon>Bacteria</taxon>
        <taxon>Pseudomonadati</taxon>
        <taxon>Pseudomonadota</taxon>
        <taxon>Gammaproteobacteria</taxon>
        <taxon>Vibrionales</taxon>
        <taxon>Vibrionaceae</taxon>
        <taxon>Vibrio</taxon>
    </lineage>
</organism>
<keyword evidence="18" id="KW-1185">Reference proteome</keyword>
<dbReference type="InterPro" id="IPR016120">
    <property type="entry name" value="Sig_transdc_His_kin_SpoOB"/>
</dbReference>
<evidence type="ECO:0000256" key="12">
    <source>
        <dbReference type="ARBA" id="ARBA00022989"/>
    </source>
</evidence>
<dbReference type="EC" id="2.7.13.3" evidence="4"/>
<feature type="transmembrane region" description="Helical" evidence="15">
    <location>
        <begin position="6"/>
        <end position="30"/>
    </location>
</feature>
<evidence type="ECO:0000256" key="2">
    <source>
        <dbReference type="ARBA" id="ARBA00004533"/>
    </source>
</evidence>
<comment type="subcellular location">
    <subcellularLocation>
        <location evidence="2">Cell inner membrane</location>
    </subcellularLocation>
    <subcellularLocation>
        <location evidence="3">Cell membrane</location>
        <topology evidence="3">Multi-pass membrane protein</topology>
    </subcellularLocation>
</comment>
<evidence type="ECO:0000313" key="17">
    <source>
        <dbReference type="EMBL" id="CAH0536239.1"/>
    </source>
</evidence>
<feature type="transmembrane region" description="Helical" evidence="15">
    <location>
        <begin position="138"/>
        <end position="157"/>
    </location>
</feature>
<dbReference type="SMART" id="SM00387">
    <property type="entry name" value="HATPase_c"/>
    <property type="match status" value="1"/>
</dbReference>
<evidence type="ECO:0000256" key="1">
    <source>
        <dbReference type="ARBA" id="ARBA00000085"/>
    </source>
</evidence>
<dbReference type="Gene3D" id="3.30.565.10">
    <property type="entry name" value="Histidine kinase-like ATPase, C-terminal domain"/>
    <property type="match status" value="1"/>
</dbReference>
<dbReference type="InterPro" id="IPR050980">
    <property type="entry name" value="2C_sensor_his_kinase"/>
</dbReference>
<dbReference type="InterPro" id="IPR033463">
    <property type="entry name" value="sCache_3"/>
</dbReference>
<dbReference type="Pfam" id="PF17203">
    <property type="entry name" value="sCache_3_2"/>
    <property type="match status" value="1"/>
</dbReference>
<evidence type="ECO:0000256" key="15">
    <source>
        <dbReference type="SAM" id="Phobius"/>
    </source>
</evidence>
<evidence type="ECO:0000256" key="11">
    <source>
        <dbReference type="ARBA" id="ARBA00022840"/>
    </source>
</evidence>
<dbReference type="GO" id="GO:0004673">
    <property type="term" value="F:protein histidine kinase activity"/>
    <property type="evidence" value="ECO:0007669"/>
    <property type="project" value="UniProtKB-EC"/>
</dbReference>
<evidence type="ECO:0000256" key="7">
    <source>
        <dbReference type="ARBA" id="ARBA00022679"/>
    </source>
</evidence>
<evidence type="ECO:0000256" key="6">
    <source>
        <dbReference type="ARBA" id="ARBA00022553"/>
    </source>
</evidence>
<protein>
    <recommendedName>
        <fullName evidence="4">histidine kinase</fullName>
        <ecNumber evidence="4">2.7.13.3</ecNumber>
    </recommendedName>
</protein>
<evidence type="ECO:0000256" key="10">
    <source>
        <dbReference type="ARBA" id="ARBA00022777"/>
    </source>
</evidence>
<comment type="caution">
    <text evidence="17">The sequence shown here is derived from an EMBL/GenBank/DDBJ whole genome shotgun (WGS) entry which is preliminary data.</text>
</comment>
<keyword evidence="14 15" id="KW-0472">Membrane</keyword>
<dbReference type="InterPro" id="IPR036890">
    <property type="entry name" value="HATPase_C_sf"/>
</dbReference>
<dbReference type="Gene3D" id="3.30.450.20">
    <property type="entry name" value="PAS domain"/>
    <property type="match status" value="2"/>
</dbReference>
<dbReference type="InterPro" id="IPR005467">
    <property type="entry name" value="His_kinase_dom"/>
</dbReference>
<keyword evidence="6" id="KW-0597">Phosphoprotein</keyword>
<dbReference type="EMBL" id="CAKLDM010000001">
    <property type="protein sequence ID" value="CAH0536239.1"/>
    <property type="molecule type" value="Genomic_DNA"/>
</dbReference>
<dbReference type="InterPro" id="IPR029151">
    <property type="entry name" value="Sensor-like_sf"/>
</dbReference>
<evidence type="ECO:0000256" key="3">
    <source>
        <dbReference type="ARBA" id="ARBA00004651"/>
    </source>
</evidence>